<dbReference type="InterPro" id="IPR016776">
    <property type="entry name" value="ApeP-like_dehydratase"/>
</dbReference>
<dbReference type="SUPFAM" id="SSF54637">
    <property type="entry name" value="Thioesterase/thiol ester dehydrase-isomerase"/>
    <property type="match status" value="1"/>
</dbReference>
<dbReference type="Gene3D" id="3.10.129.10">
    <property type="entry name" value="Hotdog Thioesterase"/>
    <property type="match status" value="1"/>
</dbReference>
<proteinExistence type="predicted"/>
<evidence type="ECO:0000313" key="2">
    <source>
        <dbReference type="Proteomes" id="UP001253595"/>
    </source>
</evidence>
<protein>
    <submittedName>
        <fullName evidence="1">Hotdog family 3-hydroxylacyl-ACP dehydratase</fullName>
    </submittedName>
</protein>
<organism evidence="1 2">
    <name type="scientific">Cellvibrio fibrivorans</name>
    <dbReference type="NCBI Taxonomy" id="126350"/>
    <lineage>
        <taxon>Bacteria</taxon>
        <taxon>Pseudomonadati</taxon>
        <taxon>Pseudomonadota</taxon>
        <taxon>Gammaproteobacteria</taxon>
        <taxon>Cellvibrionales</taxon>
        <taxon>Cellvibrionaceae</taxon>
        <taxon>Cellvibrio</taxon>
    </lineage>
</organism>
<keyword evidence="2" id="KW-1185">Reference proteome</keyword>
<gene>
    <name evidence="1" type="ORF">J2X05_000787</name>
</gene>
<sequence length="140" mass="15667">MLLLKSVVDWSEGELEALVDLRDSHLFMDADGKIPSWVGIEYMAQAIGALAGIESRRAGNPVCLGFLLGTRRYHAELSHFDPAQELRVKVRELLRDETNLVLFKCELYGGEQLLAHAEIKAIQPRDVEAVMAQFTQMNAV</sequence>
<reference evidence="1 2" key="1">
    <citation type="submission" date="2023-07" db="EMBL/GenBank/DDBJ databases">
        <title>Sorghum-associated microbial communities from plants grown in Nebraska, USA.</title>
        <authorList>
            <person name="Schachtman D."/>
        </authorList>
    </citation>
    <scope>NUCLEOTIDE SEQUENCE [LARGE SCALE GENOMIC DNA]</scope>
    <source>
        <strain evidence="1 2">BE190</strain>
    </source>
</reference>
<evidence type="ECO:0000313" key="1">
    <source>
        <dbReference type="EMBL" id="MDR7088784.1"/>
    </source>
</evidence>
<dbReference type="Proteomes" id="UP001253595">
    <property type="component" value="Unassembled WGS sequence"/>
</dbReference>
<name>A0ABU1UUC4_9GAMM</name>
<dbReference type="PIRSF" id="PIRSF020565">
    <property type="entry name" value="3Ho_Ac_ACP_DH_prd"/>
    <property type="match status" value="1"/>
</dbReference>
<dbReference type="InterPro" id="IPR029069">
    <property type="entry name" value="HotDog_dom_sf"/>
</dbReference>
<dbReference type="EMBL" id="JAVDVX010000001">
    <property type="protein sequence ID" value="MDR7088784.1"/>
    <property type="molecule type" value="Genomic_DNA"/>
</dbReference>
<accession>A0ABU1UUC4</accession>
<dbReference type="Pfam" id="PF22817">
    <property type="entry name" value="ApeP-like"/>
    <property type="match status" value="1"/>
</dbReference>
<comment type="caution">
    <text evidence="1">The sequence shown here is derived from an EMBL/GenBank/DDBJ whole genome shotgun (WGS) entry which is preliminary data.</text>
</comment>